<evidence type="ECO:0000256" key="6">
    <source>
        <dbReference type="ARBA" id="ARBA00022989"/>
    </source>
</evidence>
<sequence length="250" mass="25973">MPDALAQALALPGLGWLAAVSFLAGLVRGFSGFGTALIFMPMAAQVLPPLWALIALVLMDVFGPIPNIPAAMRRTDRGDLLRLLAGTLLILPLGLWLLERMAPELFRTGVSLLALGVPVCLVAGLRYRGRLGPGLVLGTGGIAGFLGGVAGLPGPPVILMYMASPNPAPVVRASIMTYLFCYDFLLLAILALKSALAVVPVLIGLVLALPNIAGNLAGALLFRPSLERFYRGGAYVIIAASALSGLPVWG</sequence>
<keyword evidence="6 8" id="KW-1133">Transmembrane helix</keyword>
<feature type="transmembrane region" description="Helical" evidence="8">
    <location>
        <begin position="39"/>
        <end position="59"/>
    </location>
</feature>
<dbReference type="OrthoDB" id="9795324at2"/>
<name>A0A2M8IVG9_9RHOB</name>
<proteinExistence type="inferred from homology"/>
<dbReference type="PANTHER" id="PTHR30269:SF37">
    <property type="entry name" value="MEMBRANE TRANSPORTER PROTEIN"/>
    <property type="match status" value="1"/>
</dbReference>
<evidence type="ECO:0000256" key="1">
    <source>
        <dbReference type="ARBA" id="ARBA00004651"/>
    </source>
</evidence>
<keyword evidence="10" id="KW-1185">Reference proteome</keyword>
<evidence type="ECO:0000313" key="9">
    <source>
        <dbReference type="EMBL" id="PJE34519.1"/>
    </source>
</evidence>
<evidence type="ECO:0000256" key="2">
    <source>
        <dbReference type="ARBA" id="ARBA00009142"/>
    </source>
</evidence>
<dbReference type="GO" id="GO:0005886">
    <property type="term" value="C:plasma membrane"/>
    <property type="evidence" value="ECO:0007669"/>
    <property type="project" value="UniProtKB-SubCell"/>
</dbReference>
<dbReference type="Proteomes" id="UP000231553">
    <property type="component" value="Unassembled WGS sequence"/>
</dbReference>
<comment type="subcellular location">
    <subcellularLocation>
        <location evidence="1 8">Cell membrane</location>
        <topology evidence="1 8">Multi-pass membrane protein</topology>
    </subcellularLocation>
</comment>
<evidence type="ECO:0000256" key="7">
    <source>
        <dbReference type="ARBA" id="ARBA00023136"/>
    </source>
</evidence>
<accession>A0A2M8IVG9</accession>
<dbReference type="AlphaFoldDB" id="A0A2M8IVG9"/>
<dbReference type="InterPro" id="IPR052017">
    <property type="entry name" value="TSUP"/>
</dbReference>
<keyword evidence="4 8" id="KW-1003">Cell membrane</keyword>
<keyword evidence="7 8" id="KW-0472">Membrane</keyword>
<organism evidence="9 10">
    <name type="scientific">Pseudooceanicola lipolyticus</name>
    <dbReference type="NCBI Taxonomy" id="2029104"/>
    <lineage>
        <taxon>Bacteria</taxon>
        <taxon>Pseudomonadati</taxon>
        <taxon>Pseudomonadota</taxon>
        <taxon>Alphaproteobacteria</taxon>
        <taxon>Rhodobacterales</taxon>
        <taxon>Paracoccaceae</taxon>
        <taxon>Pseudooceanicola</taxon>
    </lineage>
</organism>
<feature type="transmembrane region" description="Helical" evidence="8">
    <location>
        <begin position="110"/>
        <end position="127"/>
    </location>
</feature>
<dbReference type="Pfam" id="PF01925">
    <property type="entry name" value="TauE"/>
    <property type="match status" value="1"/>
</dbReference>
<comment type="similarity">
    <text evidence="2 8">Belongs to the 4-toluene sulfonate uptake permease (TSUP) (TC 2.A.102) family.</text>
</comment>
<dbReference type="EMBL" id="PGTB01000170">
    <property type="protein sequence ID" value="PJE34519.1"/>
    <property type="molecule type" value="Genomic_DNA"/>
</dbReference>
<protein>
    <recommendedName>
        <fullName evidence="8">Probable membrane transporter protein</fullName>
    </recommendedName>
</protein>
<comment type="caution">
    <text evidence="9">The sequence shown here is derived from an EMBL/GenBank/DDBJ whole genome shotgun (WGS) entry which is preliminary data.</text>
</comment>
<feature type="transmembrane region" description="Helical" evidence="8">
    <location>
        <begin position="80"/>
        <end position="98"/>
    </location>
</feature>
<evidence type="ECO:0000256" key="5">
    <source>
        <dbReference type="ARBA" id="ARBA00022692"/>
    </source>
</evidence>
<feature type="transmembrane region" description="Helical" evidence="8">
    <location>
        <begin position="228"/>
        <end position="249"/>
    </location>
</feature>
<gene>
    <name evidence="9" type="ORF">CVM52_21845</name>
</gene>
<feature type="transmembrane region" description="Helical" evidence="8">
    <location>
        <begin position="173"/>
        <end position="192"/>
    </location>
</feature>
<evidence type="ECO:0000256" key="4">
    <source>
        <dbReference type="ARBA" id="ARBA00022475"/>
    </source>
</evidence>
<dbReference type="RefSeq" id="WP_100164502.1">
    <property type="nucleotide sequence ID" value="NZ_PGTB01000170.1"/>
</dbReference>
<keyword evidence="3" id="KW-0813">Transport</keyword>
<feature type="transmembrane region" description="Helical" evidence="8">
    <location>
        <begin position="134"/>
        <end position="153"/>
    </location>
</feature>
<evidence type="ECO:0000256" key="3">
    <source>
        <dbReference type="ARBA" id="ARBA00022448"/>
    </source>
</evidence>
<reference evidence="9 10" key="1">
    <citation type="journal article" date="2018" name="Int. J. Syst. Evol. Microbiol.">
        <title>Pseudooceanicola lipolyticus sp. nov., a marine alphaproteobacterium, reclassification of Oceanicola flagellatus as Pseudooceanicola flagellatus comb. nov. and emended description of the genus Pseudooceanicola.</title>
        <authorList>
            <person name="Huang M.-M."/>
            <person name="Guo L.-L."/>
            <person name="Wu Y.-H."/>
            <person name="Lai Q.-L."/>
            <person name="Shao Z.-Z."/>
            <person name="Wang C.-S."/>
            <person name="Wu M."/>
            <person name="Xu X.-W."/>
        </authorList>
    </citation>
    <scope>NUCLEOTIDE SEQUENCE [LARGE SCALE GENOMIC DNA]</scope>
    <source>
        <strain evidence="9 10">157</strain>
    </source>
</reference>
<keyword evidence="5 8" id="KW-0812">Transmembrane</keyword>
<feature type="transmembrane region" description="Helical" evidence="8">
    <location>
        <begin position="199"/>
        <end position="222"/>
    </location>
</feature>
<dbReference type="InterPro" id="IPR002781">
    <property type="entry name" value="TM_pro_TauE-like"/>
</dbReference>
<evidence type="ECO:0000313" key="10">
    <source>
        <dbReference type="Proteomes" id="UP000231553"/>
    </source>
</evidence>
<dbReference type="PANTHER" id="PTHR30269">
    <property type="entry name" value="TRANSMEMBRANE PROTEIN YFCA"/>
    <property type="match status" value="1"/>
</dbReference>
<evidence type="ECO:0000256" key="8">
    <source>
        <dbReference type="RuleBase" id="RU363041"/>
    </source>
</evidence>